<keyword evidence="8" id="KW-1185">Reference proteome</keyword>
<comment type="cofactor">
    <cofactor evidence="1">
        <name>pyridoxal 5'-phosphate</name>
        <dbReference type="ChEBI" id="CHEBI:597326"/>
    </cofactor>
</comment>
<dbReference type="FunFam" id="3.40.640.10:FF:000014">
    <property type="entry name" value="Adenosylmethionine-8-amino-7-oxononanoate aminotransferase, probable"/>
    <property type="match status" value="1"/>
</dbReference>
<dbReference type="EMBL" id="CP042906">
    <property type="protein sequence ID" value="QEX16743.1"/>
    <property type="molecule type" value="Genomic_DNA"/>
</dbReference>
<evidence type="ECO:0000256" key="6">
    <source>
        <dbReference type="RuleBase" id="RU003560"/>
    </source>
</evidence>
<reference evidence="7 8" key="1">
    <citation type="submission" date="2019-08" db="EMBL/GenBank/DDBJ databases">
        <title>Hyperibacter terrae gen. nov., sp. nov. and Hyperibacter viscosus sp. nov., two new members in the family Rhodospirillaceae isolated from the rhizosphere of Hypericum perforatum.</title>
        <authorList>
            <person name="Noviana Z."/>
        </authorList>
    </citation>
    <scope>NUCLEOTIDE SEQUENCE [LARGE SCALE GENOMIC DNA]</scope>
    <source>
        <strain evidence="7 8">R5913</strain>
    </source>
</reference>
<dbReference type="PANTHER" id="PTHR42684:SF3">
    <property type="entry name" value="ADENOSYLMETHIONINE-8-AMINO-7-OXONONANOATE AMINOTRANSFERASE"/>
    <property type="match status" value="1"/>
</dbReference>
<dbReference type="GO" id="GO:0009102">
    <property type="term" value="P:biotin biosynthetic process"/>
    <property type="evidence" value="ECO:0007669"/>
    <property type="project" value="TreeGrafter"/>
</dbReference>
<keyword evidence="4 7" id="KW-0808">Transferase</keyword>
<dbReference type="KEGG" id="htq:FRZ44_20380"/>
<dbReference type="NCBIfam" id="NF005682">
    <property type="entry name" value="PRK07480.1"/>
    <property type="match status" value="1"/>
</dbReference>
<dbReference type="PROSITE" id="PS00600">
    <property type="entry name" value="AA_TRANSFER_CLASS_3"/>
    <property type="match status" value="1"/>
</dbReference>
<dbReference type="AlphaFoldDB" id="A0A5J6MH12"/>
<keyword evidence="3 7" id="KW-0032">Aminotransferase</keyword>
<organism evidence="7 8">
    <name type="scientific">Hypericibacter terrae</name>
    <dbReference type="NCBI Taxonomy" id="2602015"/>
    <lineage>
        <taxon>Bacteria</taxon>
        <taxon>Pseudomonadati</taxon>
        <taxon>Pseudomonadota</taxon>
        <taxon>Alphaproteobacteria</taxon>
        <taxon>Rhodospirillales</taxon>
        <taxon>Dongiaceae</taxon>
        <taxon>Hypericibacter</taxon>
    </lineage>
</organism>
<dbReference type="GO" id="GO:0030170">
    <property type="term" value="F:pyridoxal phosphate binding"/>
    <property type="evidence" value="ECO:0007669"/>
    <property type="project" value="InterPro"/>
</dbReference>
<evidence type="ECO:0000313" key="7">
    <source>
        <dbReference type="EMBL" id="QEX16743.1"/>
    </source>
</evidence>
<dbReference type="InterPro" id="IPR015421">
    <property type="entry name" value="PyrdxlP-dep_Trfase_major"/>
</dbReference>
<sequence length="463" mass="51388">MSQTARRNSTAEWQAQDLAHHLHPFTDQHALPSQGVRVIARAEGTHLYDSDGRRLLDAFAGLWCVNLGYGRKELAKVAYDQMIELPYYNTFFKTTTPPAAELSKILSDMTPKGLNRVFYGLSGSDANDTIARMARHYWNLMGKKTKKTIIGRHNGYHGSTMVAASMGGMSYMHAIADLPLPGFTHIQQPYWYGEGGDLTPAEFGRKAAKALEDKILELGPENCAAFVGEPIQGAGGVIIPPDTYWPEIQRICKQYDLLVIADEVICGFGRTGYWFASEYFKIEPDFMTLAKGLTSGYLPLSAVMVGKRVADVIAGDKGGEFNHGYTYSGHPVSCAVAMENIRLMRDEGLVTRVHNETGPYLAKRLNELKDHPLVGEVRSLGFIGAIELVKDKAKRKFFNPIGEVGTICRDHCFANGLVMRATRDTMLLSPPLIWTTADIDEFMELARKSLDQTLADVKKKGWL</sequence>
<proteinExistence type="inferred from homology"/>
<dbReference type="OrthoDB" id="9801834at2"/>
<dbReference type="Proteomes" id="UP000326202">
    <property type="component" value="Chromosome"/>
</dbReference>
<evidence type="ECO:0000313" key="8">
    <source>
        <dbReference type="Proteomes" id="UP000326202"/>
    </source>
</evidence>
<dbReference type="GO" id="GO:0004015">
    <property type="term" value="F:adenosylmethionine-8-amino-7-oxononanoate transaminase activity"/>
    <property type="evidence" value="ECO:0007669"/>
    <property type="project" value="TreeGrafter"/>
</dbReference>
<evidence type="ECO:0000256" key="1">
    <source>
        <dbReference type="ARBA" id="ARBA00001933"/>
    </source>
</evidence>
<dbReference type="InterPro" id="IPR015424">
    <property type="entry name" value="PyrdxlP-dep_Trfase"/>
</dbReference>
<dbReference type="PANTHER" id="PTHR42684">
    <property type="entry name" value="ADENOSYLMETHIONINE-8-AMINO-7-OXONONANOATE AMINOTRANSFERASE"/>
    <property type="match status" value="1"/>
</dbReference>
<dbReference type="SUPFAM" id="SSF53383">
    <property type="entry name" value="PLP-dependent transferases"/>
    <property type="match status" value="1"/>
</dbReference>
<dbReference type="Pfam" id="PF00202">
    <property type="entry name" value="Aminotran_3"/>
    <property type="match status" value="1"/>
</dbReference>
<gene>
    <name evidence="7" type="ORF">FRZ44_20380</name>
</gene>
<dbReference type="InterPro" id="IPR015422">
    <property type="entry name" value="PyrdxlP-dep_Trfase_small"/>
</dbReference>
<evidence type="ECO:0000256" key="5">
    <source>
        <dbReference type="ARBA" id="ARBA00022898"/>
    </source>
</evidence>
<evidence type="ECO:0000256" key="2">
    <source>
        <dbReference type="ARBA" id="ARBA00008954"/>
    </source>
</evidence>
<evidence type="ECO:0000256" key="3">
    <source>
        <dbReference type="ARBA" id="ARBA00022576"/>
    </source>
</evidence>
<dbReference type="Gene3D" id="3.40.640.10">
    <property type="entry name" value="Type I PLP-dependent aspartate aminotransferase-like (Major domain)"/>
    <property type="match status" value="1"/>
</dbReference>
<dbReference type="InterPro" id="IPR049704">
    <property type="entry name" value="Aminotrans_3_PPA_site"/>
</dbReference>
<protein>
    <submittedName>
        <fullName evidence="7">Aspartate aminotransferase family protein</fullName>
    </submittedName>
</protein>
<dbReference type="PIRSF" id="PIRSF000521">
    <property type="entry name" value="Transaminase_4ab_Lys_Orn"/>
    <property type="match status" value="1"/>
</dbReference>
<name>A0A5J6MH12_9PROT</name>
<dbReference type="GO" id="GO:0009448">
    <property type="term" value="P:gamma-aminobutyric acid metabolic process"/>
    <property type="evidence" value="ECO:0007669"/>
    <property type="project" value="TreeGrafter"/>
</dbReference>
<dbReference type="Gene3D" id="3.90.1150.10">
    <property type="entry name" value="Aspartate Aminotransferase, domain 1"/>
    <property type="match status" value="1"/>
</dbReference>
<comment type="similarity">
    <text evidence="2 6">Belongs to the class-III pyridoxal-phosphate-dependent aminotransferase family.</text>
</comment>
<dbReference type="RefSeq" id="WP_151177063.1">
    <property type="nucleotide sequence ID" value="NZ_CP042906.1"/>
</dbReference>
<dbReference type="InterPro" id="IPR005814">
    <property type="entry name" value="Aminotrans_3"/>
</dbReference>
<dbReference type="CDD" id="cd00610">
    <property type="entry name" value="OAT_like"/>
    <property type="match status" value="1"/>
</dbReference>
<keyword evidence="5 6" id="KW-0663">Pyridoxal phosphate</keyword>
<evidence type="ECO:0000256" key="4">
    <source>
        <dbReference type="ARBA" id="ARBA00022679"/>
    </source>
</evidence>
<accession>A0A5J6MH12</accession>